<accession>A0A024GAV6</accession>
<name>A0A024GAV6_9STRA</name>
<dbReference type="InParanoid" id="A0A024GAV6"/>
<comment type="caution">
    <text evidence="1">The sequence shown here is derived from an EMBL/GenBank/DDBJ whole genome shotgun (WGS) entry which is preliminary data.</text>
</comment>
<gene>
    <name evidence="1" type="ORF">BN9_044690</name>
</gene>
<evidence type="ECO:0000313" key="2">
    <source>
        <dbReference type="Proteomes" id="UP000053237"/>
    </source>
</evidence>
<dbReference type="AlphaFoldDB" id="A0A024GAV6"/>
<dbReference type="EMBL" id="CAIX01000053">
    <property type="protein sequence ID" value="CCI43685.1"/>
    <property type="molecule type" value="Genomic_DNA"/>
</dbReference>
<protein>
    <submittedName>
        <fullName evidence="1">Uncharacterized protein</fullName>
    </submittedName>
</protein>
<reference evidence="1 2" key="1">
    <citation type="submission" date="2012-05" db="EMBL/GenBank/DDBJ databases">
        <title>Recombination and specialization in a pathogen metapopulation.</title>
        <authorList>
            <person name="Gardiner A."/>
            <person name="Kemen E."/>
            <person name="Schultz-Larsen T."/>
            <person name="MacLean D."/>
            <person name="Van Oosterhout C."/>
            <person name="Jones J.D.G."/>
        </authorList>
    </citation>
    <scope>NUCLEOTIDE SEQUENCE [LARGE SCALE GENOMIC DNA]</scope>
    <source>
        <strain evidence="1 2">Ac Nc2</strain>
    </source>
</reference>
<organism evidence="1 2">
    <name type="scientific">Albugo candida</name>
    <dbReference type="NCBI Taxonomy" id="65357"/>
    <lineage>
        <taxon>Eukaryota</taxon>
        <taxon>Sar</taxon>
        <taxon>Stramenopiles</taxon>
        <taxon>Oomycota</taxon>
        <taxon>Peronosporomycetes</taxon>
        <taxon>Albuginales</taxon>
        <taxon>Albuginaceae</taxon>
        <taxon>Albugo</taxon>
    </lineage>
</organism>
<dbReference type="Proteomes" id="UP000053237">
    <property type="component" value="Unassembled WGS sequence"/>
</dbReference>
<sequence>MLPFSLTNECIGTLRTSGTETNFKLRVKIAGKPQDCRSKLRQTLLELTRYIVVILPEWLCTPYISPTLSTATSYNRSRKENETAYKFEPIRVFAKSIAKTPCGRVIIDKEEEVTSNKTLFVPIPRKVVLRKRQTPPTLSLSFLIAKTRKYVRKTLPKASLGSASYTKRNRKVISLLPSQKAITHIFDRRLYVSTSTLCNRSIELRKWKKMVVTLDRIAQNEFMSTEKYEREAFQLYQSLSKMTSDLDQQNSKFVYNYGHFYGNVGDQRKWKRFFNRQNPSQRSPTCREYLGEI</sequence>
<dbReference type="OrthoDB" id="8300170at2759"/>
<evidence type="ECO:0000313" key="1">
    <source>
        <dbReference type="EMBL" id="CCI43685.1"/>
    </source>
</evidence>
<keyword evidence="2" id="KW-1185">Reference proteome</keyword>
<proteinExistence type="predicted"/>